<keyword evidence="4" id="KW-1185">Reference proteome</keyword>
<feature type="chain" id="PRO_5040432234" description="GH16 domain-containing protein" evidence="1">
    <location>
        <begin position="16"/>
        <end position="319"/>
    </location>
</feature>
<feature type="signal peptide" evidence="1">
    <location>
        <begin position="1"/>
        <end position="15"/>
    </location>
</feature>
<dbReference type="Gene3D" id="2.60.120.200">
    <property type="match status" value="1"/>
</dbReference>
<dbReference type="GO" id="GO:0009251">
    <property type="term" value="P:glucan catabolic process"/>
    <property type="evidence" value="ECO:0007669"/>
    <property type="project" value="TreeGrafter"/>
</dbReference>
<feature type="domain" description="GH16" evidence="2">
    <location>
        <begin position="16"/>
        <end position="278"/>
    </location>
</feature>
<dbReference type="Proteomes" id="UP000799444">
    <property type="component" value="Unassembled WGS sequence"/>
</dbReference>
<dbReference type="GO" id="GO:0004553">
    <property type="term" value="F:hydrolase activity, hydrolyzing O-glycosyl compounds"/>
    <property type="evidence" value="ECO:0007669"/>
    <property type="project" value="InterPro"/>
</dbReference>
<feature type="non-terminal residue" evidence="3">
    <location>
        <position position="319"/>
    </location>
</feature>
<accession>A0A9P4R9G9</accession>
<dbReference type="SUPFAM" id="SSF49899">
    <property type="entry name" value="Concanavalin A-like lectins/glucanases"/>
    <property type="match status" value="1"/>
</dbReference>
<reference evidence="3" key="1">
    <citation type="journal article" date="2020" name="Stud. Mycol.">
        <title>101 Dothideomycetes genomes: a test case for predicting lifestyles and emergence of pathogens.</title>
        <authorList>
            <person name="Haridas S."/>
            <person name="Albert R."/>
            <person name="Binder M."/>
            <person name="Bloem J."/>
            <person name="Labutti K."/>
            <person name="Salamov A."/>
            <person name="Andreopoulos B."/>
            <person name="Baker S."/>
            <person name="Barry K."/>
            <person name="Bills G."/>
            <person name="Bluhm B."/>
            <person name="Cannon C."/>
            <person name="Castanera R."/>
            <person name="Culley D."/>
            <person name="Daum C."/>
            <person name="Ezra D."/>
            <person name="Gonzalez J."/>
            <person name="Henrissat B."/>
            <person name="Kuo A."/>
            <person name="Liang C."/>
            <person name="Lipzen A."/>
            <person name="Lutzoni F."/>
            <person name="Magnuson J."/>
            <person name="Mondo S."/>
            <person name="Nolan M."/>
            <person name="Ohm R."/>
            <person name="Pangilinan J."/>
            <person name="Park H.-J."/>
            <person name="Ramirez L."/>
            <person name="Alfaro M."/>
            <person name="Sun H."/>
            <person name="Tritt A."/>
            <person name="Yoshinaga Y."/>
            <person name="Zwiers L.-H."/>
            <person name="Turgeon B."/>
            <person name="Goodwin S."/>
            <person name="Spatafora J."/>
            <person name="Crous P."/>
            <person name="Grigoriev I."/>
        </authorList>
    </citation>
    <scope>NUCLEOTIDE SEQUENCE</scope>
    <source>
        <strain evidence="3">CBS 125425</strain>
    </source>
</reference>
<dbReference type="InterPro" id="IPR000757">
    <property type="entry name" value="Beta-glucanase-like"/>
</dbReference>
<proteinExistence type="predicted"/>
<evidence type="ECO:0000259" key="2">
    <source>
        <dbReference type="PROSITE" id="PS51762"/>
    </source>
</evidence>
<dbReference type="OrthoDB" id="192832at2759"/>
<sequence length="319" mass="34492">MLSLALGLLLQVVRGLEYTLIQNYNASNFFDGFTFFTGQDPTGGFVDFLSYELALNKSLIDNISDVVYLAVDHTNVISLDGPGRPSVRLESKMTFTEGLFVLDLLHLPVGCGTWPAFWTVGLGDWPANGEIDIIEGVNDATGNDASLHAAGECTVSKDVDQTGKWKSTDCNIGHDKNQGCGTTFTEPYNFGPDFNTNGGGVYAMEWTNSSINIWFFSPENVPESLFSPSPDTNDFGIPGASFSGPCSDSFAQKFFNHTLIIDTTFCGGWGGGTFGTGEETQCPLVDSAGPDASCKSFVAMNPQAFNETYWAIKSLTIWQ</sequence>
<name>A0A9P4R9G9_9PLEO</name>
<keyword evidence="1" id="KW-0732">Signal</keyword>
<organism evidence="3 4">
    <name type="scientific">Polyplosphaeria fusca</name>
    <dbReference type="NCBI Taxonomy" id="682080"/>
    <lineage>
        <taxon>Eukaryota</taxon>
        <taxon>Fungi</taxon>
        <taxon>Dikarya</taxon>
        <taxon>Ascomycota</taxon>
        <taxon>Pezizomycotina</taxon>
        <taxon>Dothideomycetes</taxon>
        <taxon>Pleosporomycetidae</taxon>
        <taxon>Pleosporales</taxon>
        <taxon>Tetraplosphaeriaceae</taxon>
        <taxon>Polyplosphaeria</taxon>
    </lineage>
</organism>
<dbReference type="InterPro" id="IPR050546">
    <property type="entry name" value="Glycosyl_Hydrlase_16"/>
</dbReference>
<evidence type="ECO:0000313" key="3">
    <source>
        <dbReference type="EMBL" id="KAF2739283.1"/>
    </source>
</evidence>
<evidence type="ECO:0000313" key="4">
    <source>
        <dbReference type="Proteomes" id="UP000799444"/>
    </source>
</evidence>
<dbReference type="PANTHER" id="PTHR10963:SF24">
    <property type="entry name" value="GLYCOSIDASE C21B10.07-RELATED"/>
    <property type="match status" value="1"/>
</dbReference>
<gene>
    <name evidence="3" type="ORF">EJ04DRAFT_609386</name>
</gene>
<dbReference type="InterPro" id="IPR013320">
    <property type="entry name" value="ConA-like_dom_sf"/>
</dbReference>
<evidence type="ECO:0000256" key="1">
    <source>
        <dbReference type="SAM" id="SignalP"/>
    </source>
</evidence>
<protein>
    <recommendedName>
        <fullName evidence="2">GH16 domain-containing protein</fullName>
    </recommendedName>
</protein>
<dbReference type="EMBL" id="ML996105">
    <property type="protein sequence ID" value="KAF2739283.1"/>
    <property type="molecule type" value="Genomic_DNA"/>
</dbReference>
<dbReference type="Pfam" id="PF26113">
    <property type="entry name" value="GH16_XgeA"/>
    <property type="match status" value="1"/>
</dbReference>
<dbReference type="PANTHER" id="PTHR10963">
    <property type="entry name" value="GLYCOSYL HYDROLASE-RELATED"/>
    <property type="match status" value="1"/>
</dbReference>
<dbReference type="AlphaFoldDB" id="A0A9P4R9G9"/>
<comment type="caution">
    <text evidence="3">The sequence shown here is derived from an EMBL/GenBank/DDBJ whole genome shotgun (WGS) entry which is preliminary data.</text>
</comment>
<dbReference type="PROSITE" id="PS51762">
    <property type="entry name" value="GH16_2"/>
    <property type="match status" value="1"/>
</dbReference>